<dbReference type="EMBL" id="OW240914">
    <property type="protein sequence ID" value="CAH2275538.1"/>
    <property type="molecule type" value="Genomic_DNA"/>
</dbReference>
<gene>
    <name evidence="2" type="ORF">PECUL_23A054945</name>
</gene>
<organism evidence="2 3">
    <name type="scientific">Pelobates cultripes</name>
    <name type="common">Western spadefoot toad</name>
    <dbReference type="NCBI Taxonomy" id="61616"/>
    <lineage>
        <taxon>Eukaryota</taxon>
        <taxon>Metazoa</taxon>
        <taxon>Chordata</taxon>
        <taxon>Craniata</taxon>
        <taxon>Vertebrata</taxon>
        <taxon>Euteleostomi</taxon>
        <taxon>Amphibia</taxon>
        <taxon>Batrachia</taxon>
        <taxon>Anura</taxon>
        <taxon>Pelobatoidea</taxon>
        <taxon>Pelobatidae</taxon>
        <taxon>Pelobates</taxon>
    </lineage>
</organism>
<keyword evidence="3" id="KW-1185">Reference proteome</keyword>
<feature type="compositionally biased region" description="Polar residues" evidence="1">
    <location>
        <begin position="7"/>
        <end position="24"/>
    </location>
</feature>
<proteinExistence type="predicted"/>
<accession>A0AAD1VXM1</accession>
<dbReference type="AlphaFoldDB" id="A0AAD1VXM1"/>
<feature type="compositionally biased region" description="Basic residues" evidence="1">
    <location>
        <begin position="161"/>
        <end position="175"/>
    </location>
</feature>
<dbReference type="Proteomes" id="UP001295444">
    <property type="component" value="Chromosome 03"/>
</dbReference>
<evidence type="ECO:0000256" key="1">
    <source>
        <dbReference type="SAM" id="MobiDB-lite"/>
    </source>
</evidence>
<protein>
    <submittedName>
        <fullName evidence="2">Uncharacterized protein</fullName>
    </submittedName>
</protein>
<feature type="region of interest" description="Disordered" evidence="1">
    <location>
        <begin position="1"/>
        <end position="33"/>
    </location>
</feature>
<reference evidence="2" key="1">
    <citation type="submission" date="2022-03" db="EMBL/GenBank/DDBJ databases">
        <authorList>
            <person name="Alioto T."/>
            <person name="Alioto T."/>
            <person name="Gomez Garrido J."/>
        </authorList>
    </citation>
    <scope>NUCLEOTIDE SEQUENCE</scope>
</reference>
<feature type="compositionally biased region" description="Polar residues" evidence="1">
    <location>
        <begin position="150"/>
        <end position="160"/>
    </location>
</feature>
<evidence type="ECO:0000313" key="3">
    <source>
        <dbReference type="Proteomes" id="UP001295444"/>
    </source>
</evidence>
<name>A0AAD1VXM1_PELCU</name>
<feature type="region of interest" description="Disordered" evidence="1">
    <location>
        <begin position="136"/>
        <end position="175"/>
    </location>
</feature>
<sequence length="175" mass="19072">MPGYATQAGSTLVNQPTPELSVSHNLEPKEAGCGPRRTELGGALLTPTLGAPNRCQPAPPPSGRAGVIPVQPLQATELLQAERTEPHRMHANTQVFPLADATCDINCHTARHLTQSKLDAIFNAFWAKLVSREWQANKSTNPPGGKSESPCRSRTSPHPTKSQKWRRRQKPLPHT</sequence>
<evidence type="ECO:0000313" key="2">
    <source>
        <dbReference type="EMBL" id="CAH2275538.1"/>
    </source>
</evidence>